<organism evidence="1">
    <name type="scientific">Anopheles braziliensis</name>
    <dbReference type="NCBI Taxonomy" id="58242"/>
    <lineage>
        <taxon>Eukaryota</taxon>
        <taxon>Metazoa</taxon>
        <taxon>Ecdysozoa</taxon>
        <taxon>Arthropoda</taxon>
        <taxon>Hexapoda</taxon>
        <taxon>Insecta</taxon>
        <taxon>Pterygota</taxon>
        <taxon>Neoptera</taxon>
        <taxon>Endopterygota</taxon>
        <taxon>Diptera</taxon>
        <taxon>Nematocera</taxon>
        <taxon>Culicoidea</taxon>
        <taxon>Culicidae</taxon>
        <taxon>Anophelinae</taxon>
        <taxon>Anopheles</taxon>
    </lineage>
</organism>
<accession>A0A2M3ZSH0</accession>
<sequence>MLALVSSSRIWRTISVSSCLLYSARSSAWPPGRRCLCRSDTSSTSPHSTPRKPAVSRVSAYGCFSISKATR</sequence>
<proteinExistence type="predicted"/>
<evidence type="ECO:0000313" key="1">
    <source>
        <dbReference type="EMBL" id="MBW31506.1"/>
    </source>
</evidence>
<dbReference type="AlphaFoldDB" id="A0A2M3ZSH0"/>
<reference evidence="1" key="1">
    <citation type="submission" date="2018-01" db="EMBL/GenBank/DDBJ databases">
        <title>An insight into the sialome of Amazonian anophelines.</title>
        <authorList>
            <person name="Ribeiro J.M."/>
            <person name="Scarpassa V."/>
            <person name="Calvo E."/>
        </authorList>
    </citation>
    <scope>NUCLEOTIDE SEQUENCE</scope>
    <source>
        <tissue evidence="1">Salivary glands</tissue>
    </source>
</reference>
<protein>
    <submittedName>
        <fullName evidence="1">Putative secreted peptide</fullName>
    </submittedName>
</protein>
<dbReference type="EMBL" id="GGFM01010755">
    <property type="protein sequence ID" value="MBW31506.1"/>
    <property type="molecule type" value="Transcribed_RNA"/>
</dbReference>
<name>A0A2M3ZSH0_9DIPT</name>